<keyword evidence="2 4" id="KW-0863">Zinc-finger</keyword>
<dbReference type="InterPro" id="IPR003121">
    <property type="entry name" value="SWIB_MDM2_domain"/>
</dbReference>
<dbReference type="GO" id="GO:0008270">
    <property type="term" value="F:zinc ion binding"/>
    <property type="evidence" value="ECO:0007669"/>
    <property type="project" value="UniProtKB-KW"/>
</dbReference>
<feature type="compositionally biased region" description="Polar residues" evidence="5">
    <location>
        <begin position="143"/>
        <end position="158"/>
    </location>
</feature>
<feature type="compositionally biased region" description="Polar residues" evidence="5">
    <location>
        <begin position="194"/>
        <end position="205"/>
    </location>
</feature>
<dbReference type="Gene3D" id="3.30.40.10">
    <property type="entry name" value="Zinc/RING finger domain, C3HC4 (zinc finger)"/>
    <property type="match status" value="1"/>
</dbReference>
<evidence type="ECO:0000259" key="7">
    <source>
        <dbReference type="PROSITE" id="PS51925"/>
    </source>
</evidence>
<dbReference type="EMBL" id="BMAT01011075">
    <property type="protein sequence ID" value="GFR66240.1"/>
    <property type="molecule type" value="Genomic_DNA"/>
</dbReference>
<dbReference type="SUPFAM" id="SSF47592">
    <property type="entry name" value="SWIB/MDM2 domain"/>
    <property type="match status" value="1"/>
</dbReference>
<feature type="region of interest" description="Disordered" evidence="5">
    <location>
        <begin position="128"/>
        <end position="165"/>
    </location>
</feature>
<feature type="compositionally biased region" description="Basic and acidic residues" evidence="5">
    <location>
        <begin position="544"/>
        <end position="558"/>
    </location>
</feature>
<accession>A0AAV4EZY1</accession>
<feature type="compositionally biased region" description="Polar residues" evidence="5">
    <location>
        <begin position="533"/>
        <end position="542"/>
    </location>
</feature>
<dbReference type="CDD" id="cd16646">
    <property type="entry name" value="mRING-HC-C2H2C4_MDM2-like"/>
    <property type="match status" value="1"/>
</dbReference>
<dbReference type="SUPFAM" id="SSF57850">
    <property type="entry name" value="RING/U-box"/>
    <property type="match status" value="1"/>
</dbReference>
<evidence type="ECO:0000256" key="2">
    <source>
        <dbReference type="ARBA" id="ARBA00022771"/>
    </source>
</evidence>
<dbReference type="InterPro" id="IPR001841">
    <property type="entry name" value="Znf_RING"/>
</dbReference>
<feature type="compositionally biased region" description="Low complexity" evidence="5">
    <location>
        <begin position="375"/>
        <end position="384"/>
    </location>
</feature>
<keyword evidence="1" id="KW-0479">Metal-binding</keyword>
<dbReference type="GO" id="GO:0016567">
    <property type="term" value="P:protein ubiquitination"/>
    <property type="evidence" value="ECO:0007669"/>
    <property type="project" value="TreeGrafter"/>
</dbReference>
<reference evidence="8 9" key="1">
    <citation type="journal article" date="2021" name="Elife">
        <title>Chloroplast acquisition without the gene transfer in kleptoplastic sea slugs, Plakobranchus ocellatus.</title>
        <authorList>
            <person name="Maeda T."/>
            <person name="Takahashi S."/>
            <person name="Yoshida T."/>
            <person name="Shimamura S."/>
            <person name="Takaki Y."/>
            <person name="Nagai Y."/>
            <person name="Toyoda A."/>
            <person name="Suzuki Y."/>
            <person name="Arimoto A."/>
            <person name="Ishii H."/>
            <person name="Satoh N."/>
            <person name="Nishiyama T."/>
            <person name="Hasebe M."/>
            <person name="Maruyama T."/>
            <person name="Minagawa J."/>
            <person name="Obokata J."/>
            <person name="Shigenobu S."/>
        </authorList>
    </citation>
    <scope>NUCLEOTIDE SEQUENCE [LARGE SCALE GENOMIC DNA]</scope>
</reference>
<feature type="region of interest" description="Disordered" evidence="5">
    <location>
        <begin position="632"/>
        <end position="674"/>
    </location>
</feature>
<protein>
    <submittedName>
        <fullName evidence="8">E3 ubiquitin-protein ligase Mdm2-like</fullName>
    </submittedName>
</protein>
<name>A0AAV4EZY1_9GAST</name>
<dbReference type="Proteomes" id="UP000762676">
    <property type="component" value="Unassembled WGS sequence"/>
</dbReference>
<organism evidence="8 9">
    <name type="scientific">Elysia marginata</name>
    <dbReference type="NCBI Taxonomy" id="1093978"/>
    <lineage>
        <taxon>Eukaryota</taxon>
        <taxon>Metazoa</taxon>
        <taxon>Spiralia</taxon>
        <taxon>Lophotrochozoa</taxon>
        <taxon>Mollusca</taxon>
        <taxon>Gastropoda</taxon>
        <taxon>Heterobranchia</taxon>
        <taxon>Euthyneura</taxon>
        <taxon>Panpulmonata</taxon>
        <taxon>Sacoglossa</taxon>
        <taxon>Placobranchoidea</taxon>
        <taxon>Plakobranchidae</taxon>
        <taxon>Elysia</taxon>
    </lineage>
</organism>
<dbReference type="PROSITE" id="PS50089">
    <property type="entry name" value="ZF_RING_2"/>
    <property type="match status" value="1"/>
</dbReference>
<evidence type="ECO:0000313" key="9">
    <source>
        <dbReference type="Proteomes" id="UP000762676"/>
    </source>
</evidence>
<dbReference type="PANTHER" id="PTHR46858:SF5">
    <property type="entry name" value="E3 UBIQUITIN-PROTEIN LIGASE APD1-RELATED"/>
    <property type="match status" value="1"/>
</dbReference>
<dbReference type="AlphaFoldDB" id="A0AAV4EZY1"/>
<feature type="region of interest" description="Disordered" evidence="5">
    <location>
        <begin position="354"/>
        <end position="508"/>
    </location>
</feature>
<keyword evidence="9" id="KW-1185">Reference proteome</keyword>
<dbReference type="CDD" id="cd10566">
    <property type="entry name" value="MDM2_like"/>
    <property type="match status" value="1"/>
</dbReference>
<gene>
    <name evidence="8" type="ORF">ElyMa_005553600</name>
</gene>
<feature type="compositionally biased region" description="Low complexity" evidence="5">
    <location>
        <begin position="410"/>
        <end position="426"/>
    </location>
</feature>
<evidence type="ECO:0000256" key="4">
    <source>
        <dbReference type="PROSITE-ProRule" id="PRU00175"/>
    </source>
</evidence>
<feature type="domain" description="DM2" evidence="7">
    <location>
        <begin position="259"/>
        <end position="342"/>
    </location>
</feature>
<keyword evidence="3" id="KW-0862">Zinc</keyword>
<feature type="region of interest" description="Disordered" evidence="5">
    <location>
        <begin position="183"/>
        <end position="245"/>
    </location>
</feature>
<feature type="region of interest" description="Disordered" evidence="5">
    <location>
        <begin position="527"/>
        <end position="558"/>
    </location>
</feature>
<feature type="region of interest" description="Disordered" evidence="5">
    <location>
        <begin position="742"/>
        <end position="781"/>
    </location>
</feature>
<dbReference type="PROSITE" id="PS51925">
    <property type="entry name" value="SWIB_MDM2"/>
    <property type="match status" value="1"/>
</dbReference>
<feature type="compositionally biased region" description="Acidic residues" evidence="5">
    <location>
        <begin position="693"/>
        <end position="703"/>
    </location>
</feature>
<feature type="region of interest" description="Disordered" evidence="5">
    <location>
        <begin position="692"/>
        <end position="714"/>
    </location>
</feature>
<dbReference type="GO" id="GO:0061630">
    <property type="term" value="F:ubiquitin protein ligase activity"/>
    <property type="evidence" value="ECO:0007669"/>
    <property type="project" value="TreeGrafter"/>
</dbReference>
<evidence type="ECO:0000313" key="8">
    <source>
        <dbReference type="EMBL" id="GFR66240.1"/>
    </source>
</evidence>
<dbReference type="GO" id="GO:0043066">
    <property type="term" value="P:negative regulation of apoptotic process"/>
    <property type="evidence" value="ECO:0007669"/>
    <property type="project" value="TreeGrafter"/>
</dbReference>
<evidence type="ECO:0000256" key="5">
    <source>
        <dbReference type="SAM" id="MobiDB-lite"/>
    </source>
</evidence>
<feature type="compositionally biased region" description="Basic and acidic residues" evidence="5">
    <location>
        <begin position="828"/>
        <end position="854"/>
    </location>
</feature>
<dbReference type="PANTHER" id="PTHR46858">
    <property type="entry name" value="OS05G0521000 PROTEIN"/>
    <property type="match status" value="1"/>
</dbReference>
<dbReference type="InterPro" id="IPR036885">
    <property type="entry name" value="SWIB_MDM2_dom_sf"/>
</dbReference>
<proteinExistence type="predicted"/>
<dbReference type="Gene3D" id="1.10.245.10">
    <property type="entry name" value="SWIB/MDM2 domain"/>
    <property type="match status" value="1"/>
</dbReference>
<comment type="caution">
    <text evidence="8">The sequence shown here is derived from an EMBL/GenBank/DDBJ whole genome shotgun (WGS) entry which is preliminary data.</text>
</comment>
<feature type="compositionally biased region" description="Low complexity" evidence="5">
    <location>
        <begin position="439"/>
        <end position="465"/>
    </location>
</feature>
<feature type="compositionally biased region" description="Basic and acidic residues" evidence="5">
    <location>
        <begin position="647"/>
        <end position="660"/>
    </location>
</feature>
<evidence type="ECO:0000259" key="6">
    <source>
        <dbReference type="PROSITE" id="PS50089"/>
    </source>
</evidence>
<feature type="domain" description="RING-type" evidence="6">
    <location>
        <begin position="878"/>
        <end position="919"/>
    </location>
</feature>
<dbReference type="GO" id="GO:0010468">
    <property type="term" value="P:regulation of gene expression"/>
    <property type="evidence" value="ECO:0007669"/>
    <property type="project" value="TreeGrafter"/>
</dbReference>
<evidence type="ECO:0000256" key="3">
    <source>
        <dbReference type="ARBA" id="ARBA00022833"/>
    </source>
</evidence>
<sequence>MNRDISGQLACCPVGVLGLTSQHRRRPARTLRPRRLLGMRRRHLNAADSDPVSCRPQSDAHRVAGLQPQISPVSLPQVQHLEIRTPCSSQADAFSCFSSSRTNPQGFPVSPSSSCRTVPRPANFSPGFSTSTTRTEPHPCAVSTPTVLPASTSGSERISYTTTPTSLPSSLIFSNQTMSLSRTSLPAAPPTGVFTASRSPVTSQCPRPVSETRQHPPVGVGAGSPDLETGQVNPGSPAAQGQPDQEQIMEETITAVKVPMMRPNPFLLQVIRAAGGIGDVFTMRQIIHHVKNYIGQRLMYDRRNPSITHCDGDLLGQALGVKQFSILEAIGLFQRSCTLVQESCIRTIRHLEARPSTVSGSSRGQGERGDAQPLATRPAAATTTGVEPAATTVSDRGVYREVQAVPDVPSSCSSPSLLSSQSLSSSNPRLDRSQSSFVMTPTSTTDDSAMTTSLSASQESSSWPSYTEVSSSVGSQDVGPSVSQTASQDLSQPSPPSQPSPSFSSSASSTSAVINFRAAQSSVTLSDLDLRNHQSGQSSAESCNDGRRETVPGHHKDGIVTREGRINPKRTRGASINLLLDEPDGDAGPWECTVRVHTGRGPSDTGDAAADNAEDETVVVEYESDHFSVEYEVASSSDEQDEGEQNTEQRPHGTSDRARSVSEASSHGSGPGTRTAMLVVCKESDVEYLADYSDTDTGSDAELSEGGSKSLPGDCASGTTNAGVTPCPTIPVNHIGIIKDQSTHVVSSSSGDDPKTSSQASVRSRQSQVQNPSGPAACPDSKTNAEIFKAAAAAASKLRAKKRQYSSGLSTSDSQDDCPKNKSQPLEITEHKSREKTKPEIADKSVKSNEETVTRARKQRPSLYSERTLGVLSKNEACVVCLTRPKTASIIHGKTGHQVCCYSCAKKLKKQRRACPICRRPIQKVIRNYHV</sequence>
<feature type="compositionally biased region" description="Low complexity" evidence="5">
    <location>
        <begin position="747"/>
        <end position="770"/>
    </location>
</feature>
<evidence type="ECO:0000256" key="1">
    <source>
        <dbReference type="ARBA" id="ARBA00022723"/>
    </source>
</evidence>
<dbReference type="InterPro" id="IPR013083">
    <property type="entry name" value="Znf_RING/FYVE/PHD"/>
</dbReference>
<feature type="region of interest" description="Disordered" evidence="5">
    <location>
        <begin position="805"/>
        <end position="859"/>
    </location>
</feature>
<dbReference type="Pfam" id="PF13920">
    <property type="entry name" value="zf-C3HC4_3"/>
    <property type="match status" value="1"/>
</dbReference>